<dbReference type="EMBL" id="JAAGRR010000032">
    <property type="protein sequence ID" value="NDY42062.1"/>
    <property type="molecule type" value="Genomic_DNA"/>
</dbReference>
<dbReference type="Proteomes" id="UP000469346">
    <property type="component" value="Unassembled WGS sequence"/>
</dbReference>
<dbReference type="RefSeq" id="WP_163298209.1">
    <property type="nucleotide sequence ID" value="NZ_JAAGRR010000032.1"/>
</dbReference>
<gene>
    <name evidence="1" type="ORF">G3N55_04260</name>
</gene>
<accession>A0A6N9TLA9</accession>
<proteinExistence type="predicted"/>
<protein>
    <recommendedName>
        <fullName evidence="3">DUF4398 domain-containing protein</fullName>
    </recommendedName>
</protein>
<evidence type="ECO:0000313" key="1">
    <source>
        <dbReference type="EMBL" id="NDY42062.1"/>
    </source>
</evidence>
<sequence>MASLPRCTRCGLAPAALLLCLVLPLSGFTLASGRQLQKEIQEKLERIREMSPGVQAMEDWRRARREAEAAVEAAREGGARRYAADGLAEAEDLLALAKDYAWKKAYRKAAYLARTAGAKAKAAQEAAAAARKTLRDRALEEIRALAERLEGLAARVPARGPLAKEYAELRLAVADLRHAVALEQFDEVHPAVVRLRARIHRFSRRL</sequence>
<evidence type="ECO:0008006" key="3">
    <source>
        <dbReference type="Google" id="ProtNLM"/>
    </source>
</evidence>
<dbReference type="Gene3D" id="1.20.1270.390">
    <property type="match status" value="1"/>
</dbReference>
<organism evidence="1 2">
    <name type="scientific">Dissulfurirhabdus thermomarina</name>
    <dbReference type="NCBI Taxonomy" id="1765737"/>
    <lineage>
        <taxon>Bacteria</taxon>
        <taxon>Deltaproteobacteria</taxon>
        <taxon>Dissulfurirhabdaceae</taxon>
        <taxon>Dissulfurirhabdus</taxon>
    </lineage>
</organism>
<reference evidence="1 2" key="1">
    <citation type="submission" date="2020-02" db="EMBL/GenBank/DDBJ databases">
        <title>Comparative genomics of sulfur disproportionating microorganisms.</title>
        <authorList>
            <person name="Ward L.M."/>
            <person name="Bertran E."/>
            <person name="Johnston D.T."/>
        </authorList>
    </citation>
    <scope>NUCLEOTIDE SEQUENCE [LARGE SCALE GENOMIC DNA]</scope>
    <source>
        <strain evidence="1 2">DSM 100025</strain>
    </source>
</reference>
<name>A0A6N9TLA9_DISTH</name>
<comment type="caution">
    <text evidence="1">The sequence shown here is derived from an EMBL/GenBank/DDBJ whole genome shotgun (WGS) entry which is preliminary data.</text>
</comment>
<evidence type="ECO:0000313" key="2">
    <source>
        <dbReference type="Proteomes" id="UP000469346"/>
    </source>
</evidence>
<dbReference type="AlphaFoldDB" id="A0A6N9TLA9"/>
<keyword evidence="2" id="KW-1185">Reference proteome</keyword>